<dbReference type="AlphaFoldDB" id="A0A517MP12"/>
<reference evidence="7 8" key="1">
    <citation type="submission" date="2019-02" db="EMBL/GenBank/DDBJ databases">
        <title>Deep-cultivation of Planctomycetes and their phenomic and genomic characterization uncovers novel biology.</title>
        <authorList>
            <person name="Wiegand S."/>
            <person name="Jogler M."/>
            <person name="Boedeker C."/>
            <person name="Pinto D."/>
            <person name="Vollmers J."/>
            <person name="Rivas-Marin E."/>
            <person name="Kohn T."/>
            <person name="Peeters S.H."/>
            <person name="Heuer A."/>
            <person name="Rast P."/>
            <person name="Oberbeckmann S."/>
            <person name="Bunk B."/>
            <person name="Jeske O."/>
            <person name="Meyerdierks A."/>
            <person name="Storesund J.E."/>
            <person name="Kallscheuer N."/>
            <person name="Luecker S."/>
            <person name="Lage O.M."/>
            <person name="Pohl T."/>
            <person name="Merkel B.J."/>
            <person name="Hornburger P."/>
            <person name="Mueller R.-W."/>
            <person name="Bruemmer F."/>
            <person name="Labrenz M."/>
            <person name="Spormann A.M."/>
            <person name="Op den Camp H."/>
            <person name="Overmann J."/>
            <person name="Amann R."/>
            <person name="Jetten M.S.M."/>
            <person name="Mascher T."/>
            <person name="Medema M.H."/>
            <person name="Devos D.P."/>
            <person name="Kaster A.-K."/>
            <person name="Ovreas L."/>
            <person name="Rohde M."/>
            <person name="Galperin M.Y."/>
            <person name="Jogler C."/>
        </authorList>
    </citation>
    <scope>NUCLEOTIDE SEQUENCE [LARGE SCALE GENOMIC DNA]</scope>
    <source>
        <strain evidence="7 8">FF011L</strain>
    </source>
</reference>
<dbReference type="InterPro" id="IPR050465">
    <property type="entry name" value="UPF0194_transport"/>
</dbReference>
<feature type="transmembrane region" description="Helical" evidence="5">
    <location>
        <begin position="226"/>
        <end position="246"/>
    </location>
</feature>
<evidence type="ECO:0000256" key="1">
    <source>
        <dbReference type="ARBA" id="ARBA00004196"/>
    </source>
</evidence>
<evidence type="ECO:0000256" key="4">
    <source>
        <dbReference type="SAM" id="MobiDB-lite"/>
    </source>
</evidence>
<keyword evidence="2 3" id="KW-0175">Coiled coil</keyword>
<dbReference type="Gene3D" id="2.40.30.170">
    <property type="match status" value="1"/>
</dbReference>
<evidence type="ECO:0000313" key="8">
    <source>
        <dbReference type="Proteomes" id="UP000320672"/>
    </source>
</evidence>
<evidence type="ECO:0000313" key="7">
    <source>
        <dbReference type="EMBL" id="QDS96623.1"/>
    </source>
</evidence>
<dbReference type="RefSeq" id="WP_145354737.1">
    <property type="nucleotide sequence ID" value="NZ_CP036262.1"/>
</dbReference>
<dbReference type="PANTHER" id="PTHR32347">
    <property type="entry name" value="EFFLUX SYSTEM COMPONENT YKNX-RELATED"/>
    <property type="match status" value="1"/>
</dbReference>
<protein>
    <submittedName>
        <fullName evidence="7">HlyD family secretion protein</fullName>
    </submittedName>
</protein>
<keyword evidence="8" id="KW-1185">Reference proteome</keyword>
<comment type="subcellular location">
    <subcellularLocation>
        <location evidence="1">Cell envelope</location>
    </subcellularLocation>
</comment>
<keyword evidence="5" id="KW-0812">Transmembrane</keyword>
<dbReference type="SUPFAM" id="SSF111369">
    <property type="entry name" value="HlyD-like secretion proteins"/>
    <property type="match status" value="1"/>
</dbReference>
<proteinExistence type="predicted"/>
<dbReference type="Gene3D" id="2.40.50.100">
    <property type="match status" value="1"/>
</dbReference>
<accession>A0A517MP12</accession>
<sequence length="485" mass="52158">MNLLDSQTKGHDPQVGSESSSQSLLEAIQRAAAGNANDLNAEAGLDLCGRLLNQVQPVAVRQQAADLILEYLQADIVVICSQHNGLAVQPIAAGRVAIAEALTEEITASLSEALFAARPLRGSTNEAVADSALAANGLRIALAAHHPEAGLHATFTLPLLQDDDTPIGGLQAIWFGRAQMEPNHEAFCLRIQVVLAGILGAIDRGQPSRWGQRWERWKKRLRSQRSLVVGTAIGGVIACGFLPMHYPVRANVTLQPEHSRIVAVPFDGSLKGIRVAPGDTVEAGQILVELNREEALNQWTALTAEIERIGAERSGHVAAGRQGDAELARLQAKKLQAEIDQLQLQLSQADIRSPVAGVVLGEDLQPMVGVPVTEGQTLLEIAPLTQMIAKLEIPSDQIQHVQAGQEVTMRLEAAGRQTGLKIARVAPRGELNEAGKYAFTATMTVDNSNSDLKPGMQGNATIATDRKPAAWCLLQRMWQQIRTWI</sequence>
<dbReference type="PANTHER" id="PTHR32347:SF23">
    <property type="entry name" value="BLL5650 PROTEIN"/>
    <property type="match status" value="1"/>
</dbReference>
<dbReference type="EMBL" id="CP036262">
    <property type="protein sequence ID" value="QDS96623.1"/>
    <property type="molecule type" value="Genomic_DNA"/>
</dbReference>
<name>A0A517MP12_9BACT</name>
<dbReference type="InterPro" id="IPR058792">
    <property type="entry name" value="Beta-barrel_RND_2"/>
</dbReference>
<feature type="coiled-coil region" evidence="3">
    <location>
        <begin position="325"/>
        <end position="352"/>
    </location>
</feature>
<keyword evidence="5" id="KW-1133">Transmembrane helix</keyword>
<evidence type="ECO:0000256" key="2">
    <source>
        <dbReference type="ARBA" id="ARBA00023054"/>
    </source>
</evidence>
<dbReference type="Proteomes" id="UP000320672">
    <property type="component" value="Chromosome"/>
</dbReference>
<evidence type="ECO:0000259" key="6">
    <source>
        <dbReference type="Pfam" id="PF25954"/>
    </source>
</evidence>
<evidence type="ECO:0000256" key="3">
    <source>
        <dbReference type="SAM" id="Coils"/>
    </source>
</evidence>
<feature type="region of interest" description="Disordered" evidence="4">
    <location>
        <begin position="1"/>
        <end position="20"/>
    </location>
</feature>
<gene>
    <name evidence="7" type="ORF">FF011L_54350</name>
</gene>
<organism evidence="7 8">
    <name type="scientific">Roseimaritima multifibrata</name>
    <dbReference type="NCBI Taxonomy" id="1930274"/>
    <lineage>
        <taxon>Bacteria</taxon>
        <taxon>Pseudomonadati</taxon>
        <taxon>Planctomycetota</taxon>
        <taxon>Planctomycetia</taxon>
        <taxon>Pirellulales</taxon>
        <taxon>Pirellulaceae</taxon>
        <taxon>Roseimaritima</taxon>
    </lineage>
</organism>
<keyword evidence="5" id="KW-0472">Membrane</keyword>
<dbReference type="GO" id="GO:0030313">
    <property type="term" value="C:cell envelope"/>
    <property type="evidence" value="ECO:0007669"/>
    <property type="project" value="UniProtKB-SubCell"/>
</dbReference>
<feature type="domain" description="CusB-like beta-barrel" evidence="6">
    <location>
        <begin position="391"/>
        <end position="464"/>
    </location>
</feature>
<dbReference type="Pfam" id="PF25954">
    <property type="entry name" value="Beta-barrel_RND_2"/>
    <property type="match status" value="1"/>
</dbReference>
<dbReference type="KEGG" id="rml:FF011L_54350"/>
<dbReference type="OrthoDB" id="9806939at2"/>
<evidence type="ECO:0000256" key="5">
    <source>
        <dbReference type="SAM" id="Phobius"/>
    </source>
</evidence>